<feature type="transmembrane region" description="Helical" evidence="2">
    <location>
        <begin position="45"/>
        <end position="63"/>
    </location>
</feature>
<protein>
    <submittedName>
        <fullName evidence="3">DUF3017 domain-containing protein</fullName>
    </submittedName>
</protein>
<dbReference type="Pfam" id="PF11222">
    <property type="entry name" value="DUF3017"/>
    <property type="match status" value="1"/>
</dbReference>
<accession>A0A5N8VLK5</accession>
<feature type="region of interest" description="Disordered" evidence="1">
    <location>
        <begin position="1"/>
        <end position="40"/>
    </location>
</feature>
<feature type="transmembrane region" description="Helical" evidence="2">
    <location>
        <begin position="99"/>
        <end position="119"/>
    </location>
</feature>
<evidence type="ECO:0000256" key="1">
    <source>
        <dbReference type="SAM" id="MobiDB-lite"/>
    </source>
</evidence>
<gene>
    <name evidence="3" type="ORF">FNH09_32955</name>
</gene>
<organism evidence="3 4">
    <name type="scientific">Streptomyces adustus</name>
    <dbReference type="NCBI Taxonomy" id="1609272"/>
    <lineage>
        <taxon>Bacteria</taxon>
        <taxon>Bacillati</taxon>
        <taxon>Actinomycetota</taxon>
        <taxon>Actinomycetes</taxon>
        <taxon>Kitasatosporales</taxon>
        <taxon>Streptomycetaceae</taxon>
        <taxon>Streptomyces</taxon>
    </lineage>
</organism>
<feature type="transmembrane region" description="Helical" evidence="2">
    <location>
        <begin position="69"/>
        <end position="87"/>
    </location>
</feature>
<proteinExistence type="predicted"/>
<keyword evidence="2" id="KW-1133">Transmembrane helix</keyword>
<keyword evidence="4" id="KW-1185">Reference proteome</keyword>
<dbReference type="RefSeq" id="WP_162469448.1">
    <property type="nucleotide sequence ID" value="NZ_JBHJTU010000031.1"/>
</dbReference>
<dbReference type="Proteomes" id="UP000325849">
    <property type="component" value="Unassembled WGS sequence"/>
</dbReference>
<dbReference type="InterPro" id="IPR021385">
    <property type="entry name" value="DUF3017"/>
</dbReference>
<keyword evidence="2" id="KW-0812">Transmembrane</keyword>
<evidence type="ECO:0000313" key="4">
    <source>
        <dbReference type="Proteomes" id="UP000325849"/>
    </source>
</evidence>
<dbReference type="EMBL" id="VJZD01000183">
    <property type="protein sequence ID" value="MPY35869.1"/>
    <property type="molecule type" value="Genomic_DNA"/>
</dbReference>
<reference evidence="3 4" key="1">
    <citation type="submission" date="2019-07" db="EMBL/GenBank/DDBJ databases">
        <title>New species of Amycolatopsis and Streptomyces.</title>
        <authorList>
            <person name="Duangmal K."/>
            <person name="Teo W.F.A."/>
            <person name="Lipun K."/>
        </authorList>
    </citation>
    <scope>NUCLEOTIDE SEQUENCE [LARGE SCALE GENOMIC DNA]</scope>
    <source>
        <strain evidence="3 4">NBRC 109810</strain>
    </source>
</reference>
<evidence type="ECO:0000313" key="3">
    <source>
        <dbReference type="EMBL" id="MPY35869.1"/>
    </source>
</evidence>
<evidence type="ECO:0000256" key="2">
    <source>
        <dbReference type="SAM" id="Phobius"/>
    </source>
</evidence>
<comment type="caution">
    <text evidence="3">The sequence shown here is derived from an EMBL/GenBank/DDBJ whole genome shotgun (WGS) entry which is preliminary data.</text>
</comment>
<sequence>MSAPDAGGTPRRATRRFPLFTKDTARPEGGGRAAPGDAPAPARQWPILAVLIVVGLGLLLTALDQFRVGTILIGAALLAGAVMRWMLPGVGMLAVRSRFTDIATYGVLGLAIVLLALMAQPNPWLVIPFLKGALHFSVSG</sequence>
<dbReference type="AlphaFoldDB" id="A0A5N8VLK5"/>
<name>A0A5N8VLK5_9ACTN</name>
<keyword evidence="2" id="KW-0472">Membrane</keyword>